<comment type="caution">
    <text evidence="1">The sequence shown here is derived from an EMBL/GenBank/DDBJ whole genome shotgun (WGS) entry which is preliminary data.</text>
</comment>
<accession>A0A9Q1CMG2</accession>
<dbReference type="PANTHER" id="PTHR47331">
    <property type="entry name" value="PHD-TYPE DOMAIN-CONTAINING PROTEIN"/>
    <property type="match status" value="1"/>
</dbReference>
<dbReference type="InterPro" id="IPR036397">
    <property type="entry name" value="RNaseH_sf"/>
</dbReference>
<sequence length="118" mass="13544">MAPLARSIDTVSLRDSDKVSVNYAGPSSTIQGRGKVRQKRYKCLFVCWTTRAVHCEMAYSLDTYITQRSYTSRHEQPKQIISDNNSNFICAERELKTLVKTLDKAKIDTCKIETSRYN</sequence>
<name>A0A9Q1CMG2_HOLLE</name>
<evidence type="ECO:0008006" key="3">
    <source>
        <dbReference type="Google" id="ProtNLM"/>
    </source>
</evidence>
<dbReference type="EMBL" id="JAIZAY010000002">
    <property type="protein sequence ID" value="KAJ8047229.1"/>
    <property type="molecule type" value="Genomic_DNA"/>
</dbReference>
<reference evidence="1" key="1">
    <citation type="submission" date="2021-10" db="EMBL/GenBank/DDBJ databases">
        <title>Tropical sea cucumber genome reveals ecological adaptation and Cuvierian tubules defense mechanism.</title>
        <authorList>
            <person name="Chen T."/>
        </authorList>
    </citation>
    <scope>NUCLEOTIDE SEQUENCE</scope>
    <source>
        <strain evidence="1">Nanhai2018</strain>
        <tissue evidence="1">Muscle</tissue>
    </source>
</reference>
<organism evidence="1 2">
    <name type="scientific">Holothuria leucospilota</name>
    <name type="common">Black long sea cucumber</name>
    <name type="synonym">Mertensiothuria leucospilota</name>
    <dbReference type="NCBI Taxonomy" id="206669"/>
    <lineage>
        <taxon>Eukaryota</taxon>
        <taxon>Metazoa</taxon>
        <taxon>Echinodermata</taxon>
        <taxon>Eleutherozoa</taxon>
        <taxon>Echinozoa</taxon>
        <taxon>Holothuroidea</taxon>
        <taxon>Aspidochirotacea</taxon>
        <taxon>Aspidochirotida</taxon>
        <taxon>Holothuriidae</taxon>
        <taxon>Holothuria</taxon>
    </lineage>
</organism>
<evidence type="ECO:0000313" key="2">
    <source>
        <dbReference type="Proteomes" id="UP001152320"/>
    </source>
</evidence>
<dbReference type="GO" id="GO:0003676">
    <property type="term" value="F:nucleic acid binding"/>
    <property type="evidence" value="ECO:0007669"/>
    <property type="project" value="InterPro"/>
</dbReference>
<dbReference type="AlphaFoldDB" id="A0A9Q1CMG2"/>
<evidence type="ECO:0000313" key="1">
    <source>
        <dbReference type="EMBL" id="KAJ8047229.1"/>
    </source>
</evidence>
<protein>
    <recommendedName>
        <fullName evidence="3">Integrase catalytic domain-containing protein</fullName>
    </recommendedName>
</protein>
<proteinExistence type="predicted"/>
<gene>
    <name evidence="1" type="ORF">HOLleu_06181</name>
</gene>
<keyword evidence="2" id="KW-1185">Reference proteome</keyword>
<dbReference type="Gene3D" id="3.30.420.10">
    <property type="entry name" value="Ribonuclease H-like superfamily/Ribonuclease H"/>
    <property type="match status" value="1"/>
</dbReference>
<dbReference type="OrthoDB" id="5984724at2759"/>
<dbReference type="Proteomes" id="UP001152320">
    <property type="component" value="Chromosome 2"/>
</dbReference>